<accession>A0A6A6IV29</accession>
<keyword evidence="4" id="KW-1185">Reference proteome</keyword>
<feature type="region of interest" description="Disordered" evidence="1">
    <location>
        <begin position="693"/>
        <end position="721"/>
    </location>
</feature>
<proteinExistence type="predicted"/>
<feature type="compositionally biased region" description="Pro residues" evidence="1">
    <location>
        <begin position="1359"/>
        <end position="1371"/>
    </location>
</feature>
<dbReference type="InterPro" id="IPR058348">
    <property type="entry name" value="DUF8035"/>
</dbReference>
<dbReference type="PANTHER" id="PTHR11106:SF27">
    <property type="entry name" value="MACRO DOMAIN-CONTAINING PROTEIN"/>
    <property type="match status" value="1"/>
</dbReference>
<evidence type="ECO:0000259" key="2">
    <source>
        <dbReference type="PROSITE" id="PS51154"/>
    </source>
</evidence>
<dbReference type="SMART" id="SM00506">
    <property type="entry name" value="A1pp"/>
    <property type="match status" value="2"/>
</dbReference>
<feature type="compositionally biased region" description="Basic and acidic residues" evidence="1">
    <location>
        <begin position="2213"/>
        <end position="2226"/>
    </location>
</feature>
<reference evidence="3" key="1">
    <citation type="journal article" date="2020" name="Stud. Mycol.">
        <title>101 Dothideomycetes genomes: a test case for predicting lifestyles and emergence of pathogens.</title>
        <authorList>
            <person name="Haridas S."/>
            <person name="Albert R."/>
            <person name="Binder M."/>
            <person name="Bloem J."/>
            <person name="Labutti K."/>
            <person name="Salamov A."/>
            <person name="Andreopoulos B."/>
            <person name="Baker S."/>
            <person name="Barry K."/>
            <person name="Bills G."/>
            <person name="Bluhm B."/>
            <person name="Cannon C."/>
            <person name="Castanera R."/>
            <person name="Culley D."/>
            <person name="Daum C."/>
            <person name="Ezra D."/>
            <person name="Gonzalez J."/>
            <person name="Henrissat B."/>
            <person name="Kuo A."/>
            <person name="Liang C."/>
            <person name="Lipzen A."/>
            <person name="Lutzoni F."/>
            <person name="Magnuson J."/>
            <person name="Mondo S."/>
            <person name="Nolan M."/>
            <person name="Ohm R."/>
            <person name="Pangilinan J."/>
            <person name="Park H.-J."/>
            <person name="Ramirez L."/>
            <person name="Alfaro M."/>
            <person name="Sun H."/>
            <person name="Tritt A."/>
            <person name="Yoshinaga Y."/>
            <person name="Zwiers L.-H."/>
            <person name="Turgeon B."/>
            <person name="Goodwin S."/>
            <person name="Spatafora J."/>
            <person name="Crous P."/>
            <person name="Grigoriev I."/>
        </authorList>
    </citation>
    <scope>NUCLEOTIDE SEQUENCE</scope>
    <source>
        <strain evidence="3">CBS 122368</strain>
    </source>
</reference>
<evidence type="ECO:0000313" key="3">
    <source>
        <dbReference type="EMBL" id="KAF2254088.1"/>
    </source>
</evidence>
<dbReference type="PROSITE" id="PS51154">
    <property type="entry name" value="MACRO"/>
    <property type="match status" value="2"/>
</dbReference>
<feature type="compositionally biased region" description="Basic and acidic residues" evidence="1">
    <location>
        <begin position="2191"/>
        <end position="2204"/>
    </location>
</feature>
<feature type="region of interest" description="Disordered" evidence="1">
    <location>
        <begin position="1351"/>
        <end position="1374"/>
    </location>
</feature>
<dbReference type="Pfam" id="PF26118">
    <property type="entry name" value="DUF8035"/>
    <property type="match status" value="2"/>
</dbReference>
<feature type="region of interest" description="Disordered" evidence="1">
    <location>
        <begin position="2021"/>
        <end position="2096"/>
    </location>
</feature>
<dbReference type="SUPFAM" id="SSF52949">
    <property type="entry name" value="Macro domain-like"/>
    <property type="match status" value="2"/>
</dbReference>
<dbReference type="InterPro" id="IPR056223">
    <property type="entry name" value="PH_24"/>
</dbReference>
<feature type="compositionally biased region" description="Acidic residues" evidence="1">
    <location>
        <begin position="108"/>
        <end position="124"/>
    </location>
</feature>
<organism evidence="3 4">
    <name type="scientific">Trematosphaeria pertusa</name>
    <dbReference type="NCBI Taxonomy" id="390896"/>
    <lineage>
        <taxon>Eukaryota</taxon>
        <taxon>Fungi</taxon>
        <taxon>Dikarya</taxon>
        <taxon>Ascomycota</taxon>
        <taxon>Pezizomycotina</taxon>
        <taxon>Dothideomycetes</taxon>
        <taxon>Pleosporomycetidae</taxon>
        <taxon>Pleosporales</taxon>
        <taxon>Massarineae</taxon>
        <taxon>Trematosphaeriaceae</taxon>
        <taxon>Trematosphaeria</taxon>
    </lineage>
</organism>
<gene>
    <name evidence="3" type="ORF">BU26DRAFT_561341</name>
</gene>
<dbReference type="OrthoDB" id="6133115at2759"/>
<dbReference type="InterPro" id="IPR043472">
    <property type="entry name" value="Macro_dom-like"/>
</dbReference>
<dbReference type="GeneID" id="54586230"/>
<evidence type="ECO:0000313" key="4">
    <source>
        <dbReference type="Proteomes" id="UP000800094"/>
    </source>
</evidence>
<dbReference type="Pfam" id="PF01661">
    <property type="entry name" value="Macro"/>
    <property type="match status" value="2"/>
</dbReference>
<dbReference type="Gene3D" id="3.40.220.10">
    <property type="entry name" value="Leucine Aminopeptidase, subunit E, domain 1"/>
    <property type="match status" value="2"/>
</dbReference>
<dbReference type="RefSeq" id="XP_033689092.1">
    <property type="nucleotide sequence ID" value="XM_033832900.1"/>
</dbReference>
<feature type="region of interest" description="Disordered" evidence="1">
    <location>
        <begin position="2361"/>
        <end position="2392"/>
    </location>
</feature>
<feature type="region of interest" description="Disordered" evidence="1">
    <location>
        <begin position="100"/>
        <end position="132"/>
    </location>
</feature>
<feature type="compositionally biased region" description="Basic and acidic residues" evidence="1">
    <location>
        <begin position="2071"/>
        <end position="2087"/>
    </location>
</feature>
<feature type="region of interest" description="Disordered" evidence="1">
    <location>
        <begin position="494"/>
        <end position="531"/>
    </location>
</feature>
<dbReference type="Pfam" id="PF26082">
    <property type="entry name" value="zf-C2H2_AcuF"/>
    <property type="match status" value="1"/>
</dbReference>
<feature type="region of interest" description="Disordered" evidence="1">
    <location>
        <begin position="2191"/>
        <end position="2226"/>
    </location>
</feature>
<name>A0A6A6IV29_9PLEO</name>
<feature type="domain" description="Macro" evidence="2">
    <location>
        <begin position="1180"/>
        <end position="1342"/>
    </location>
</feature>
<feature type="region of interest" description="Disordered" evidence="1">
    <location>
        <begin position="1854"/>
        <end position="1896"/>
    </location>
</feature>
<dbReference type="EMBL" id="ML987191">
    <property type="protein sequence ID" value="KAF2254088.1"/>
    <property type="molecule type" value="Genomic_DNA"/>
</dbReference>
<dbReference type="Proteomes" id="UP000800094">
    <property type="component" value="Unassembled WGS sequence"/>
</dbReference>
<feature type="region of interest" description="Disordered" evidence="1">
    <location>
        <begin position="1918"/>
        <end position="1938"/>
    </location>
</feature>
<dbReference type="InterPro" id="IPR058925">
    <property type="entry name" value="zf-C2H2_AcuF"/>
</dbReference>
<dbReference type="PANTHER" id="PTHR11106">
    <property type="entry name" value="GANGLIOSIDE INDUCED DIFFERENTIATION ASSOCIATED PROTEIN 2-RELATED"/>
    <property type="match status" value="1"/>
</dbReference>
<feature type="compositionally biased region" description="Low complexity" evidence="1">
    <location>
        <begin position="498"/>
        <end position="512"/>
    </location>
</feature>
<protein>
    <recommendedName>
        <fullName evidence="2">Macro domain-containing protein</fullName>
    </recommendedName>
</protein>
<dbReference type="Pfam" id="PF24345">
    <property type="entry name" value="PH_24"/>
    <property type="match status" value="1"/>
</dbReference>
<feature type="region of interest" description="Disordered" evidence="1">
    <location>
        <begin position="1717"/>
        <end position="1761"/>
    </location>
</feature>
<sequence length="2392" mass="265172">MSTIRLATAANVRAFQILCNALDGSNIGYSLDREALQDEFGRFRVWSGNLGALQKGHSSLDYRLRDSPLLSGNVLKLLKELEENLESSFAVVSGARLPYEHQAKSEGTDEDDDDDFYSEDEDGDSNNGAPKTELEMRFREVVDIIDNLYKLSVRIRQPTIRSRSLKASSYRPKDPETGVDILQQYAIFDLQYVRELVKHLRVPHSNAAIPEDDILIGRLSRAVTLRRRQFKYWQRHRDKLGVSTVVGDGPQVQPPIERPDALHRHDTLEAQPGIPTVPLFEEAPSQKTGKTLLSGTEATHHQQSLDDIVDSKSVTSYATTVRDLSGKGVELAPPPKAADGERDFECPYCFIICPARYGKGRPWRTHLLQDLQPYVCTYAECEMPDQLFRSRREWSEHEASHRKAWRCPEHPTAIYKSRTGLQDHLRVKHSDSFPESQLDSIVKVGETSTIDMRQACPICCCPSADIEGMGGLQNHIANHLERIAAFALPTISDDDSDGASSAASRGRTDSSGHQALSGIPFGSDSSREEDHMIESAEVRSTSASILQELPLAGFEINEPSNEKGVLSAESLRDLPDASQKRLDILLSSQMAEGHDGDYFDAEVPAEVEEHMAEMEAFRKYLMSLPGAQSVRFYRRYGSWRGHVNFKDEGSALAANMAFDGIQHPRVKLRQGTENKATLKFNLLPVQEGAGKTVSPYQPLAEPPASRSVSSESISYGERDQKEQPPILTVSEIPTLRSLYRSGKLLQGEQSYTPNDDYAQIISFCFYDLTRLKVDVIVNSANRALKITKSSMTLNNTIHKAAGPGLKSECKGIGKIKVGQAALTAGHDLPTAHVIHVARPQYGAGKGMGQYNILTECYRSVLKISMNNGLKTVAFPSLGAGGVGFPPRVAARIALQEVREFLDSHPGHPFERIIFCVFSAVDEKAYMDFLPIFFPPTQDDLDNAIHTTPERNRAALGAQLLDAYTLIDTIAQDLVNYAEQMSGFPPRVLEELAGITSALRSLKGLLLGPREAISNLRGLSLADVELICDVVQTLCGSVTEIIELAKAKTNLGQPDHKAIWDDYNFHMRSSQGLNLVELLEICQDFVQCLEDVLVRQVHDLLVVQDGMRPPEMSTMSIRLGSWLLKQSGKGEKGVREHFEEVMYTREFQREAATPSRTDVVKLHQVPSIARMYQLGELDRRPTNVVPNARFNYTVCLIREDITRLEVDVLVNSTDKTFAGMGTLDRTVFRKGGLDMQTACSTFGWCKEGDVKLTAGYLLPAKQVYHTVPPETYRSNTKDVLRSIYREVLRMAGSMKATSIAIPSIGTVSKTFPITRLPEVYGSNDEFIYKSLLPVYFPPVDLNVNKALPASGVPSSRPINVPTPPASSEPSSPPRRTLFTSIGEALRSVRFGKQPVSHTMRPLQSGEEHALISFERHARDCPTCSNIHKVYVEGHNLCSDGYGLGQLVLQYLYMEADQSVYSTNLDGGRRVRVEIPTEFPFSWELLETVERSFRHANRGQPFVSPNQPWPGPGDQRLRPEALPPGVTVYEADVTLPVITEAEKATAAVHVWSDTGNLWEPLQQSQCSIYLFPGRVRVFARDPETEIHPPAPQLSLELTPQVLIERSTSSDITVDRARTFSESVVKSASKFLFTCEGPMECEMLFQRLKHMAQNSPKHSEQQSEQELSEFVQPRTGVVPDEFWVCGKCNAGHLTHLIHKTCAACGHPRDHCCVGPGERFPRPTEPPTSNESTSLSPPSTGFRRKSDTGLTKIRGSGHSSIGQGASATMIEEEGAFDLDSSDAMRVRGPALTLLGQRVLAYLRALPQTNAGLYTHDLAAALDADVADIERVTEHLKALNLIHPVFGHIQAWAATDKPDSLPALTQQPSYRESKHIHDEEEPSESESEPNLSPELPPSQGVDVLLSDLSNIDITRRSRRSFEEHRHLALPSPPAGAASDIEPRGLSTSNIHKYFRYFDPAADISPHHPDFHSSAPSSAASGARWTIIDRRLVSAKVLKDAGEQFADTDAGFLVRRILTKEEILGYAEKTGQRSHQRERSSSPTPAPQTKESKQDIDLSTPELSTINLGDYVTYVDRPGERPPSEARSRERRTSTGVSSSYDRPALAGYADALRNPDRGHLASLLMSPDPHWTKIDRRLVNSQALEEANEQFRYGKDEQTIIVHRMLTPAAIMKLAERTREIRRGKDEWGAVAERALEAGSRSKPEDGNALKDQGTVGQEKKEDQLKAEVEKDLSEADFGSRTIESALGSEKALERQGISGLSTINISDYATYLDIQVTSIPPILRAWPLHRKAKLHTPKRESAMSTPDVLVQTLLMMLLGTLRLILGNPGLTQRVLDTAPCLLRGKNTFHACPTSKELDLPHPILQEEPTSEPYANANVNSRKKKTNTSSSGEFTAL</sequence>
<dbReference type="InterPro" id="IPR002589">
    <property type="entry name" value="Macro_dom"/>
</dbReference>
<feature type="domain" description="Macro" evidence="2">
    <location>
        <begin position="748"/>
        <end position="933"/>
    </location>
</feature>
<evidence type="ECO:0000256" key="1">
    <source>
        <dbReference type="SAM" id="MobiDB-lite"/>
    </source>
</evidence>
<feature type="compositionally biased region" description="Polar residues" evidence="1">
    <location>
        <begin position="1723"/>
        <end position="1735"/>
    </location>
</feature>